<evidence type="ECO:0000256" key="7">
    <source>
        <dbReference type="SAM" id="Phobius"/>
    </source>
</evidence>
<evidence type="ECO:0000256" key="3">
    <source>
        <dbReference type="ARBA" id="ARBA00022475"/>
    </source>
</evidence>
<organism evidence="9 10">
    <name type="scientific">Lysinibacillus telephonicus</name>
    <dbReference type="NCBI Taxonomy" id="1714840"/>
    <lineage>
        <taxon>Bacteria</taxon>
        <taxon>Bacillati</taxon>
        <taxon>Bacillota</taxon>
        <taxon>Bacilli</taxon>
        <taxon>Bacillales</taxon>
        <taxon>Bacillaceae</taxon>
        <taxon>Lysinibacillus</taxon>
    </lineage>
</organism>
<gene>
    <name evidence="9" type="ORF">EKG35_16670</name>
</gene>
<dbReference type="Pfam" id="PF04239">
    <property type="entry name" value="DUF421"/>
    <property type="match status" value="1"/>
</dbReference>
<evidence type="ECO:0000256" key="1">
    <source>
        <dbReference type="ARBA" id="ARBA00004651"/>
    </source>
</evidence>
<sequence length="228" mass="25528">MIFRTTVAFTTILILARIIGKKQLSQFTFFHYVTGITFGSIAAEISSKADGVFIDGLIGLIWWTVLTLLVSFITLHSTKARVLIDDKPMILVKNGVIMNQALKKARLHTDELTMLLREQGIFSVDEVHYALFETNGELSVIKKPAHSPATKPDVKADITIPPFVPTEVIANGKIHSKNLLELDLTEEWLRNKLRKKKIQNIEDVYYAQVLENGSLYVSLKNSNGNSSS</sequence>
<dbReference type="InterPro" id="IPR007353">
    <property type="entry name" value="DUF421"/>
</dbReference>
<comment type="similarity">
    <text evidence="2">Belongs to the UPF0702 family.</text>
</comment>
<evidence type="ECO:0000256" key="4">
    <source>
        <dbReference type="ARBA" id="ARBA00022692"/>
    </source>
</evidence>
<comment type="caution">
    <text evidence="9">The sequence shown here is derived from an EMBL/GenBank/DDBJ whole genome shotgun (WGS) entry which is preliminary data.</text>
</comment>
<name>A0A431UID7_9BACI</name>
<evidence type="ECO:0000259" key="8">
    <source>
        <dbReference type="Pfam" id="PF04239"/>
    </source>
</evidence>
<proteinExistence type="inferred from homology"/>
<dbReference type="Gene3D" id="3.30.240.20">
    <property type="entry name" value="bsu07140 like domains"/>
    <property type="match status" value="2"/>
</dbReference>
<feature type="domain" description="YetF C-terminal" evidence="8">
    <location>
        <begin position="76"/>
        <end position="209"/>
    </location>
</feature>
<protein>
    <submittedName>
        <fullName evidence="9">DUF421 domain-containing protein</fullName>
    </submittedName>
</protein>
<evidence type="ECO:0000256" key="2">
    <source>
        <dbReference type="ARBA" id="ARBA00006448"/>
    </source>
</evidence>
<accession>A0A431UID7</accession>
<keyword evidence="10" id="KW-1185">Reference proteome</keyword>
<dbReference type="PANTHER" id="PTHR34582:SF6">
    <property type="entry name" value="UPF0702 TRANSMEMBRANE PROTEIN YCAP"/>
    <property type="match status" value="1"/>
</dbReference>
<dbReference type="AlphaFoldDB" id="A0A431UID7"/>
<keyword evidence="5 7" id="KW-1133">Transmembrane helix</keyword>
<keyword evidence="3" id="KW-1003">Cell membrane</keyword>
<evidence type="ECO:0000256" key="6">
    <source>
        <dbReference type="ARBA" id="ARBA00023136"/>
    </source>
</evidence>
<dbReference type="InterPro" id="IPR023090">
    <property type="entry name" value="UPF0702_alpha/beta_dom_sf"/>
</dbReference>
<dbReference type="GO" id="GO:0005886">
    <property type="term" value="C:plasma membrane"/>
    <property type="evidence" value="ECO:0007669"/>
    <property type="project" value="UniProtKB-SubCell"/>
</dbReference>
<dbReference type="PANTHER" id="PTHR34582">
    <property type="entry name" value="UPF0702 TRANSMEMBRANE PROTEIN YCAP"/>
    <property type="match status" value="1"/>
</dbReference>
<comment type="subcellular location">
    <subcellularLocation>
        <location evidence="1">Cell membrane</location>
        <topology evidence="1">Multi-pass membrane protein</topology>
    </subcellularLocation>
</comment>
<evidence type="ECO:0000313" key="9">
    <source>
        <dbReference type="EMBL" id="RTQ89291.1"/>
    </source>
</evidence>
<dbReference type="Proteomes" id="UP000276349">
    <property type="component" value="Unassembled WGS sequence"/>
</dbReference>
<dbReference type="EMBL" id="RXNR01000065">
    <property type="protein sequence ID" value="RTQ89291.1"/>
    <property type="molecule type" value="Genomic_DNA"/>
</dbReference>
<evidence type="ECO:0000313" key="10">
    <source>
        <dbReference type="Proteomes" id="UP000276349"/>
    </source>
</evidence>
<keyword evidence="6 7" id="KW-0472">Membrane</keyword>
<evidence type="ECO:0000256" key="5">
    <source>
        <dbReference type="ARBA" id="ARBA00022989"/>
    </source>
</evidence>
<keyword evidence="4 7" id="KW-0812">Transmembrane</keyword>
<feature type="transmembrane region" description="Helical" evidence="7">
    <location>
        <begin position="56"/>
        <end position="75"/>
    </location>
</feature>
<dbReference type="OrthoDB" id="9778331at2"/>
<reference evidence="9 10" key="1">
    <citation type="submission" date="2018-12" db="EMBL/GenBank/DDBJ databases">
        <authorList>
            <person name="Yu L."/>
        </authorList>
    </citation>
    <scope>NUCLEOTIDE SEQUENCE [LARGE SCALE GENOMIC DNA]</scope>
    <source>
        <strain evidence="9 10">S5H2222</strain>
    </source>
</reference>